<evidence type="ECO:0000313" key="5">
    <source>
        <dbReference type="Proteomes" id="UP000191285"/>
    </source>
</evidence>
<organism evidence="4 5">
    <name type="scientific">Penicillium steckii</name>
    <dbReference type="NCBI Taxonomy" id="303698"/>
    <lineage>
        <taxon>Eukaryota</taxon>
        <taxon>Fungi</taxon>
        <taxon>Dikarya</taxon>
        <taxon>Ascomycota</taxon>
        <taxon>Pezizomycotina</taxon>
        <taxon>Eurotiomycetes</taxon>
        <taxon>Eurotiomycetidae</taxon>
        <taxon>Eurotiales</taxon>
        <taxon>Aspergillaceae</taxon>
        <taxon>Penicillium</taxon>
    </lineage>
</organism>
<dbReference type="AlphaFoldDB" id="A0A1V6TGK1"/>
<evidence type="ECO:0000259" key="2">
    <source>
        <dbReference type="Pfam" id="PF04676"/>
    </source>
</evidence>
<evidence type="ECO:0008006" key="6">
    <source>
        <dbReference type="Google" id="ProtNLM"/>
    </source>
</evidence>
<dbReference type="SUPFAM" id="SSF54197">
    <property type="entry name" value="HIT-like"/>
    <property type="match status" value="1"/>
</dbReference>
<accession>A0A1V6TGK1</accession>
<dbReference type="GO" id="GO:0000398">
    <property type="term" value="P:mRNA splicing, via spliceosome"/>
    <property type="evidence" value="ECO:0007669"/>
    <property type="project" value="TreeGrafter"/>
</dbReference>
<feature type="domain" description="Cwf19-like protein C-terminal" evidence="2">
    <location>
        <begin position="510"/>
        <end position="567"/>
    </location>
</feature>
<gene>
    <name evidence="4" type="ORF">PENSTE_c006G04147</name>
</gene>
<evidence type="ECO:0000313" key="4">
    <source>
        <dbReference type="EMBL" id="OQE25296.1"/>
    </source>
</evidence>
<dbReference type="GO" id="GO:0071014">
    <property type="term" value="C:post-mRNA release spliceosomal complex"/>
    <property type="evidence" value="ECO:0007669"/>
    <property type="project" value="TreeGrafter"/>
</dbReference>
<proteinExistence type="predicted"/>
<dbReference type="PANTHER" id="PTHR12072">
    <property type="entry name" value="CWF19, CELL CYCLE CONTROL PROTEIN"/>
    <property type="match status" value="1"/>
</dbReference>
<comment type="caution">
    <text evidence="4">The sequence shown here is derived from an EMBL/GenBank/DDBJ whole genome shotgun (WGS) entry which is preliminary data.</text>
</comment>
<evidence type="ECO:0000259" key="3">
    <source>
        <dbReference type="Pfam" id="PF04677"/>
    </source>
</evidence>
<dbReference type="OrthoDB" id="444325at2759"/>
<dbReference type="InterPro" id="IPR040194">
    <property type="entry name" value="Cwf19-like"/>
</dbReference>
<keyword evidence="5" id="KW-1185">Reference proteome</keyword>
<evidence type="ECO:0000256" key="1">
    <source>
        <dbReference type="SAM" id="MobiDB-lite"/>
    </source>
</evidence>
<feature type="region of interest" description="Disordered" evidence="1">
    <location>
        <begin position="289"/>
        <end position="310"/>
    </location>
</feature>
<dbReference type="Proteomes" id="UP000191285">
    <property type="component" value="Unassembled WGS sequence"/>
</dbReference>
<dbReference type="InterPro" id="IPR006768">
    <property type="entry name" value="Cwf19-like_C_dom-1"/>
</dbReference>
<protein>
    <recommendedName>
        <fullName evidence="6">Cwf19-like C-terminal domain-containing protein</fullName>
    </recommendedName>
</protein>
<dbReference type="STRING" id="303698.A0A1V6TGK1"/>
<feature type="compositionally biased region" description="Basic residues" evidence="1">
    <location>
        <begin position="295"/>
        <end position="306"/>
    </location>
</feature>
<dbReference type="Pfam" id="PF04677">
    <property type="entry name" value="CwfJ_C_1"/>
    <property type="match status" value="1"/>
</dbReference>
<dbReference type="InterPro" id="IPR006767">
    <property type="entry name" value="Cwf19-like_C_dom-2"/>
</dbReference>
<feature type="region of interest" description="Disordered" evidence="1">
    <location>
        <begin position="478"/>
        <end position="506"/>
    </location>
</feature>
<feature type="domain" description="Cwf19-like C-terminal" evidence="3">
    <location>
        <begin position="311"/>
        <end position="435"/>
    </location>
</feature>
<name>A0A1V6TGK1_9EURO</name>
<dbReference type="GO" id="GO:0061632">
    <property type="term" value="F:RNA lariat debranching enzyme activator activity"/>
    <property type="evidence" value="ECO:0007669"/>
    <property type="project" value="TreeGrafter"/>
</dbReference>
<reference evidence="5" key="1">
    <citation type="journal article" date="2017" name="Nat. Microbiol.">
        <title>Global analysis of biosynthetic gene clusters reveals vast potential of secondary metabolite production in Penicillium species.</title>
        <authorList>
            <person name="Nielsen J.C."/>
            <person name="Grijseels S."/>
            <person name="Prigent S."/>
            <person name="Ji B."/>
            <person name="Dainat J."/>
            <person name="Nielsen K.F."/>
            <person name="Frisvad J.C."/>
            <person name="Workman M."/>
            <person name="Nielsen J."/>
        </authorList>
    </citation>
    <scope>NUCLEOTIDE SEQUENCE [LARGE SCALE GENOMIC DNA]</scope>
    <source>
        <strain evidence="5">IBT 24891</strain>
    </source>
</reference>
<dbReference type="EMBL" id="MLKD01000006">
    <property type="protein sequence ID" value="OQE25296.1"/>
    <property type="molecule type" value="Genomic_DNA"/>
</dbReference>
<dbReference type="PANTHER" id="PTHR12072:SF4">
    <property type="entry name" value="CWF19-LIKE PROTEIN 1"/>
    <property type="match status" value="1"/>
</dbReference>
<dbReference type="Pfam" id="PF04676">
    <property type="entry name" value="CwfJ_C_2"/>
    <property type="match status" value="1"/>
</dbReference>
<sequence length="570" mass="63072">MASKIIVLGGLNCQLRAAFTKLAKLQVKQNFAFAILVGNVFGDCSTESELDEITALLSGSISVPLPTYFTLGDKPLPTRIVEKIEADDEVCPNLYFLGKRGTLKTSEGIRISALGGKLSEETSQSKPETNASGKFQPTYTEADARALFGTHSADILITNQWPKGIRTGSKVPIQDDQTNTVSEVQCVSDVAATLKPRYHFSSSDEIFYEREPFFHLPTEDSPDVKPLTRFISMASFGSKQKAMYAFTLDLTAAPPLTVPAGATASPLRAPQNKRKGLPAQRESFKRFAATDDDHHHHHRPNKRHQRAPPPGPDQCFFCLSNPNIAAHLITSIGNESYLTTAKGPLPPTDFFEDLGFPGHILIIPFSHTPTLSSISDPESRANTYAEMQRYRGALHQMLSDRSGGKLGAVTWEVSRGNGIHTHWQFLPVPVSLIKEGLVEAAFKVEAENLKYPRFTSVSNESLEAGDFFRVSIWNDSTKQQDGNAQAEAEAEEEAEGKTDTKTSSGNEKSLILELNPDFRFDIQFGRRVMAKLLQLDKRMNWKDATQSQAEEEADAEAFKEAFKKYDFSME</sequence>
<dbReference type="CDD" id="cd07380">
    <property type="entry name" value="MPP_CWF19_N"/>
    <property type="match status" value="1"/>
</dbReference>
<dbReference type="InterPro" id="IPR036265">
    <property type="entry name" value="HIT-like_sf"/>
</dbReference>